<sequence length="553" mass="61122">MRARIEAGVVHSPYPYCPPVHDTSFYGFLMERLLTHGCKTALICGHDKVTYLELRDKLRLCAAWYRRQGIGKGDRVYVHVDNSIESFVAVCGVPLTGATLVSSDCLWSEGEILDKIKMAAVTHVLTDENHAEMFTRIKKSCNIKDMFLVGQKKPGFTSVCEFNDEHQEPFDDKELLAGGSQFVGWTTGTTGAPKCVQWTESLFLGSILGRAAVQLLTPKDVFLGDSNISCIWLFTIWLLALHVGSTIVVSKACGTVPEDAIEAFKHCEKQLLVFREQLADNLPVKGNKRNKPKANSSVEDLARASDGEQQDALRAAVGAVTEYTEECSLECTPEKSELLVLKKKSRRKSTALAEELVNTFKLDELRSGYGMAEGGGCLTTPPSGEVSGTNQGFPFSSTKMKVIDVDTGKVLGPLQRGELLFNTPYAPTCYCGDTEVADDRTDEHGWIHSGDLGYYDHDGRLFVCGRLKTLLECQRRKFPPSDIEHCLMDHEAVEEVSVLGMPFAELQQFPAAVVVTKSGFTRDQQLAEDLKRYVAGTSSFKYLLLNSMSPKVR</sequence>
<protein>
    <submittedName>
        <fullName evidence="1">Uncharacterized protein</fullName>
    </submittedName>
</protein>
<dbReference type="EMBL" id="CM023471">
    <property type="protein sequence ID" value="KAH7967296.1"/>
    <property type="molecule type" value="Genomic_DNA"/>
</dbReference>
<name>A0ACB8DGP7_DERSI</name>
<proteinExistence type="predicted"/>
<evidence type="ECO:0000313" key="1">
    <source>
        <dbReference type="EMBL" id="KAH7967296.1"/>
    </source>
</evidence>
<evidence type="ECO:0000313" key="2">
    <source>
        <dbReference type="Proteomes" id="UP000821865"/>
    </source>
</evidence>
<organism evidence="1 2">
    <name type="scientific">Dermacentor silvarum</name>
    <name type="common">Tick</name>
    <dbReference type="NCBI Taxonomy" id="543639"/>
    <lineage>
        <taxon>Eukaryota</taxon>
        <taxon>Metazoa</taxon>
        <taxon>Ecdysozoa</taxon>
        <taxon>Arthropoda</taxon>
        <taxon>Chelicerata</taxon>
        <taxon>Arachnida</taxon>
        <taxon>Acari</taxon>
        <taxon>Parasitiformes</taxon>
        <taxon>Ixodida</taxon>
        <taxon>Ixodoidea</taxon>
        <taxon>Ixodidae</taxon>
        <taxon>Rhipicephalinae</taxon>
        <taxon>Dermacentor</taxon>
    </lineage>
</organism>
<reference evidence="1" key="1">
    <citation type="submission" date="2020-05" db="EMBL/GenBank/DDBJ databases">
        <title>Large-scale comparative analyses of tick genomes elucidate their genetic diversity and vector capacities.</title>
        <authorList>
            <person name="Jia N."/>
            <person name="Wang J."/>
            <person name="Shi W."/>
            <person name="Du L."/>
            <person name="Sun Y."/>
            <person name="Zhan W."/>
            <person name="Jiang J."/>
            <person name="Wang Q."/>
            <person name="Zhang B."/>
            <person name="Ji P."/>
            <person name="Sakyi L.B."/>
            <person name="Cui X."/>
            <person name="Yuan T."/>
            <person name="Jiang B."/>
            <person name="Yang W."/>
            <person name="Lam T.T.-Y."/>
            <person name="Chang Q."/>
            <person name="Ding S."/>
            <person name="Wang X."/>
            <person name="Zhu J."/>
            <person name="Ruan X."/>
            <person name="Zhao L."/>
            <person name="Wei J."/>
            <person name="Que T."/>
            <person name="Du C."/>
            <person name="Cheng J."/>
            <person name="Dai P."/>
            <person name="Han X."/>
            <person name="Huang E."/>
            <person name="Gao Y."/>
            <person name="Liu J."/>
            <person name="Shao H."/>
            <person name="Ye R."/>
            <person name="Li L."/>
            <person name="Wei W."/>
            <person name="Wang X."/>
            <person name="Wang C."/>
            <person name="Yang T."/>
            <person name="Huo Q."/>
            <person name="Li W."/>
            <person name="Guo W."/>
            <person name="Chen H."/>
            <person name="Zhou L."/>
            <person name="Ni X."/>
            <person name="Tian J."/>
            <person name="Zhou Y."/>
            <person name="Sheng Y."/>
            <person name="Liu T."/>
            <person name="Pan Y."/>
            <person name="Xia L."/>
            <person name="Li J."/>
            <person name="Zhao F."/>
            <person name="Cao W."/>
        </authorList>
    </citation>
    <scope>NUCLEOTIDE SEQUENCE</scope>
    <source>
        <strain evidence="1">Dsil-2018</strain>
    </source>
</reference>
<gene>
    <name evidence="1" type="ORF">HPB49_023926</name>
</gene>
<accession>A0ACB8DGP7</accession>
<dbReference type="Proteomes" id="UP000821865">
    <property type="component" value="Chromosome 2"/>
</dbReference>
<keyword evidence="2" id="KW-1185">Reference proteome</keyword>
<comment type="caution">
    <text evidence="1">The sequence shown here is derived from an EMBL/GenBank/DDBJ whole genome shotgun (WGS) entry which is preliminary data.</text>
</comment>